<dbReference type="RefSeq" id="WP_153305027.1">
    <property type="nucleotide sequence ID" value="NZ_FQZT01000003.1"/>
</dbReference>
<evidence type="ECO:0000313" key="3">
    <source>
        <dbReference type="Proteomes" id="UP000184171"/>
    </source>
</evidence>
<evidence type="ECO:0000256" key="1">
    <source>
        <dbReference type="SAM" id="MobiDB-lite"/>
    </source>
</evidence>
<dbReference type="OrthoDB" id="5387635at2"/>
<protein>
    <submittedName>
        <fullName evidence="2">Uncharacterized protein</fullName>
    </submittedName>
</protein>
<feature type="compositionally biased region" description="Basic and acidic residues" evidence="1">
    <location>
        <begin position="43"/>
        <end position="58"/>
    </location>
</feature>
<feature type="region of interest" description="Disordered" evidence="1">
    <location>
        <begin position="30"/>
        <end position="58"/>
    </location>
</feature>
<dbReference type="AlphaFoldDB" id="A0A1M6EYJ0"/>
<dbReference type="EMBL" id="FQZT01000003">
    <property type="protein sequence ID" value="SHI90492.1"/>
    <property type="molecule type" value="Genomic_DNA"/>
</dbReference>
<organism evidence="2 3">
    <name type="scientific">Malonomonas rubra DSM 5091</name>
    <dbReference type="NCBI Taxonomy" id="1122189"/>
    <lineage>
        <taxon>Bacteria</taxon>
        <taxon>Pseudomonadati</taxon>
        <taxon>Thermodesulfobacteriota</taxon>
        <taxon>Desulfuromonadia</taxon>
        <taxon>Desulfuromonadales</taxon>
        <taxon>Geopsychrobacteraceae</taxon>
        <taxon>Malonomonas</taxon>
    </lineage>
</organism>
<keyword evidence="3" id="KW-1185">Reference proteome</keyword>
<evidence type="ECO:0000313" key="2">
    <source>
        <dbReference type="EMBL" id="SHI90492.1"/>
    </source>
</evidence>
<dbReference type="Proteomes" id="UP000184171">
    <property type="component" value="Unassembled WGS sequence"/>
</dbReference>
<proteinExistence type="predicted"/>
<accession>A0A1M6EYJ0</accession>
<reference evidence="2 3" key="1">
    <citation type="submission" date="2016-11" db="EMBL/GenBank/DDBJ databases">
        <authorList>
            <person name="Jaros S."/>
            <person name="Januszkiewicz K."/>
            <person name="Wedrychowicz H."/>
        </authorList>
    </citation>
    <scope>NUCLEOTIDE SEQUENCE [LARGE SCALE GENOMIC DNA]</scope>
    <source>
        <strain evidence="2 3">DSM 5091</strain>
    </source>
</reference>
<name>A0A1M6EYJ0_MALRU</name>
<sequence length="58" mass="6577">MTVYRQWFCKCSGKALELVGDPHIEEESLEPTCPRCGATPSSDPKHTISFKDRDNYSD</sequence>
<gene>
    <name evidence="2" type="ORF">SAMN02745165_01085</name>
</gene>